<keyword evidence="4 10" id="KW-0812">Transmembrane</keyword>
<dbReference type="Pfam" id="PF01699">
    <property type="entry name" value="Na_Ca_ex"/>
    <property type="match status" value="1"/>
</dbReference>
<dbReference type="GO" id="GO:0006874">
    <property type="term" value="P:intracellular calcium ion homeostasis"/>
    <property type="evidence" value="ECO:0007669"/>
    <property type="project" value="TreeGrafter"/>
</dbReference>
<evidence type="ECO:0000256" key="7">
    <source>
        <dbReference type="ARBA" id="ARBA00023065"/>
    </source>
</evidence>
<keyword evidence="5" id="KW-0106">Calcium</keyword>
<gene>
    <name evidence="12" type="ORF">M569_04074</name>
</gene>
<feature type="compositionally biased region" description="Polar residues" evidence="9">
    <location>
        <begin position="70"/>
        <end position="86"/>
    </location>
</feature>
<dbReference type="GO" id="GO:0005509">
    <property type="term" value="F:calcium ion binding"/>
    <property type="evidence" value="ECO:0007669"/>
    <property type="project" value="InterPro"/>
</dbReference>
<keyword evidence="13" id="KW-1185">Reference proteome</keyword>
<dbReference type="GO" id="GO:0016020">
    <property type="term" value="C:membrane"/>
    <property type="evidence" value="ECO:0007669"/>
    <property type="project" value="InterPro"/>
</dbReference>
<feature type="region of interest" description="Disordered" evidence="9">
    <location>
        <begin position="65"/>
        <end position="86"/>
    </location>
</feature>
<feature type="transmembrane region" description="Helical" evidence="10">
    <location>
        <begin position="160"/>
        <end position="182"/>
    </location>
</feature>
<dbReference type="InterPro" id="IPR004837">
    <property type="entry name" value="NaCa_Exmemb"/>
</dbReference>
<evidence type="ECO:0000256" key="4">
    <source>
        <dbReference type="ARBA" id="ARBA00022692"/>
    </source>
</evidence>
<evidence type="ECO:0000256" key="1">
    <source>
        <dbReference type="ARBA" id="ARBA00004127"/>
    </source>
</evidence>
<organism evidence="12 13">
    <name type="scientific">Genlisea aurea</name>
    <dbReference type="NCBI Taxonomy" id="192259"/>
    <lineage>
        <taxon>Eukaryota</taxon>
        <taxon>Viridiplantae</taxon>
        <taxon>Streptophyta</taxon>
        <taxon>Embryophyta</taxon>
        <taxon>Tracheophyta</taxon>
        <taxon>Spermatophyta</taxon>
        <taxon>Magnoliopsida</taxon>
        <taxon>eudicotyledons</taxon>
        <taxon>Gunneridae</taxon>
        <taxon>Pentapetalae</taxon>
        <taxon>asterids</taxon>
        <taxon>lamiids</taxon>
        <taxon>Lamiales</taxon>
        <taxon>Lentibulariaceae</taxon>
        <taxon>Genlisea</taxon>
    </lineage>
</organism>
<dbReference type="InterPro" id="IPR018247">
    <property type="entry name" value="EF_Hand_1_Ca_BS"/>
</dbReference>
<feature type="non-terminal residue" evidence="12">
    <location>
        <position position="1"/>
    </location>
</feature>
<dbReference type="PROSITE" id="PS50222">
    <property type="entry name" value="EF_HAND_2"/>
    <property type="match status" value="1"/>
</dbReference>
<dbReference type="Gene3D" id="1.10.238.10">
    <property type="entry name" value="EF-hand"/>
    <property type="match status" value="1"/>
</dbReference>
<evidence type="ECO:0000313" key="13">
    <source>
        <dbReference type="Proteomes" id="UP000015453"/>
    </source>
</evidence>
<dbReference type="SUPFAM" id="SSF47473">
    <property type="entry name" value="EF-hand"/>
    <property type="match status" value="1"/>
</dbReference>
<dbReference type="OrthoDB" id="26525at2759"/>
<protein>
    <recommendedName>
        <fullName evidence="11">EF-hand domain-containing protein</fullName>
    </recommendedName>
</protein>
<keyword evidence="3" id="KW-0050">Antiport</keyword>
<feature type="non-terminal residue" evidence="12">
    <location>
        <position position="234"/>
    </location>
</feature>
<dbReference type="GO" id="GO:0015369">
    <property type="term" value="F:calcium:proton antiporter activity"/>
    <property type="evidence" value="ECO:0007669"/>
    <property type="project" value="TreeGrafter"/>
</dbReference>
<feature type="transmembrane region" description="Helical" evidence="10">
    <location>
        <begin position="129"/>
        <end position="148"/>
    </location>
</feature>
<comment type="subcellular location">
    <subcellularLocation>
        <location evidence="1">Endomembrane system</location>
        <topology evidence="1">Multi-pass membrane protein</topology>
    </subcellularLocation>
</comment>
<reference evidence="12 13" key="1">
    <citation type="journal article" date="2013" name="BMC Genomics">
        <title>The miniature genome of a carnivorous plant Genlisea aurea contains a low number of genes and short non-coding sequences.</title>
        <authorList>
            <person name="Leushkin E.V."/>
            <person name="Sutormin R.A."/>
            <person name="Nabieva E.R."/>
            <person name="Penin A.A."/>
            <person name="Kondrashov A.S."/>
            <person name="Logacheva M.D."/>
        </authorList>
    </citation>
    <scope>NUCLEOTIDE SEQUENCE [LARGE SCALE GENOMIC DNA]</scope>
</reference>
<dbReference type="InterPro" id="IPR002048">
    <property type="entry name" value="EF_hand_dom"/>
</dbReference>
<evidence type="ECO:0000256" key="5">
    <source>
        <dbReference type="ARBA" id="ARBA00022837"/>
    </source>
</evidence>
<evidence type="ECO:0000256" key="6">
    <source>
        <dbReference type="ARBA" id="ARBA00022989"/>
    </source>
</evidence>
<dbReference type="InterPro" id="IPR004713">
    <property type="entry name" value="CaH_exchang"/>
</dbReference>
<dbReference type="SMART" id="SM00054">
    <property type="entry name" value="EFh"/>
    <property type="match status" value="1"/>
</dbReference>
<evidence type="ECO:0000256" key="3">
    <source>
        <dbReference type="ARBA" id="ARBA00022449"/>
    </source>
</evidence>
<dbReference type="Proteomes" id="UP000015453">
    <property type="component" value="Unassembled WGS sequence"/>
</dbReference>
<dbReference type="AlphaFoldDB" id="S8CV59"/>
<dbReference type="PANTHER" id="PTHR31503">
    <property type="entry name" value="VACUOLAR CALCIUM ION TRANSPORTER"/>
    <property type="match status" value="1"/>
</dbReference>
<evidence type="ECO:0000256" key="8">
    <source>
        <dbReference type="ARBA" id="ARBA00023136"/>
    </source>
</evidence>
<name>S8CV59_9LAMI</name>
<dbReference type="EMBL" id="AUSU01001585">
    <property type="protein sequence ID" value="EPS70685.1"/>
    <property type="molecule type" value="Genomic_DNA"/>
</dbReference>
<dbReference type="PANTHER" id="PTHR31503:SF80">
    <property type="entry name" value="EF-HAND DOMAIN-CONTAINING PROTEIN"/>
    <property type="match status" value="1"/>
</dbReference>
<evidence type="ECO:0000256" key="9">
    <source>
        <dbReference type="SAM" id="MobiDB-lite"/>
    </source>
</evidence>
<dbReference type="GO" id="GO:0012505">
    <property type="term" value="C:endomembrane system"/>
    <property type="evidence" value="ECO:0007669"/>
    <property type="project" value="UniProtKB-SubCell"/>
</dbReference>
<keyword evidence="2" id="KW-0813">Transport</keyword>
<evidence type="ECO:0000313" key="12">
    <source>
        <dbReference type="EMBL" id="EPS70685.1"/>
    </source>
</evidence>
<feature type="domain" description="EF-hand" evidence="11">
    <location>
        <begin position="18"/>
        <end position="53"/>
    </location>
</feature>
<feature type="transmembrane region" description="Helical" evidence="10">
    <location>
        <begin position="91"/>
        <end position="109"/>
    </location>
</feature>
<keyword evidence="8 10" id="KW-0472">Membrane</keyword>
<evidence type="ECO:0000259" key="11">
    <source>
        <dbReference type="PROSITE" id="PS50222"/>
    </source>
</evidence>
<sequence>ELRVLLFGVKLDGADDKNTEEDVERIMALFDSSGNGRISRDEFAKGIITVVSDISSATPAAATTTAATPLLQQPQSTAPPSRRAATSRSNVLRATFLLIFGTGILSFFSEPLINAVVDFSTAAEISPFLMAYVVIPFVLNYGAVLQTVSSARQRTQKSISLTLSSLYNGVYMGNVTGLVGYLAPVFARNLTTDAAGQVAVVLVVCGLMSGLACYGTRFPVWTGILVVALYPVSL</sequence>
<feature type="transmembrane region" description="Helical" evidence="10">
    <location>
        <begin position="194"/>
        <end position="214"/>
    </location>
</feature>
<dbReference type="InterPro" id="IPR011992">
    <property type="entry name" value="EF-hand-dom_pair"/>
</dbReference>
<keyword evidence="6 10" id="KW-1133">Transmembrane helix</keyword>
<keyword evidence="7" id="KW-0406">Ion transport</keyword>
<dbReference type="PROSITE" id="PS00018">
    <property type="entry name" value="EF_HAND_1"/>
    <property type="match status" value="1"/>
</dbReference>
<proteinExistence type="predicted"/>
<evidence type="ECO:0000256" key="10">
    <source>
        <dbReference type="SAM" id="Phobius"/>
    </source>
</evidence>
<accession>S8CV59</accession>
<comment type="caution">
    <text evidence="12">The sequence shown here is derived from an EMBL/GenBank/DDBJ whole genome shotgun (WGS) entry which is preliminary data.</text>
</comment>
<evidence type="ECO:0000256" key="2">
    <source>
        <dbReference type="ARBA" id="ARBA00022448"/>
    </source>
</evidence>